<sequence length="148" mass="15860">MEALLQNRILWLTLAVTMTAQALKVLIELLIEKKLDLRRMGETGGMPSSHSAAVSCLAVSMGLTQGFGSPFFTISAVLAVVVIYDSTGIRQAAGKHAEIINEMSNELADLIEHGYQPQKLKTLLGHTYPQAVAGIALGIVAALIFARQ</sequence>
<evidence type="ECO:0000313" key="3">
    <source>
        <dbReference type="Proteomes" id="UP000002318"/>
    </source>
</evidence>
<accession>E1RAI3</accession>
<feature type="transmembrane region" description="Helical" evidence="1">
    <location>
        <begin position="127"/>
        <end position="146"/>
    </location>
</feature>
<proteinExistence type="predicted"/>
<dbReference type="AlphaFoldDB" id="E1RAI3"/>
<evidence type="ECO:0000256" key="1">
    <source>
        <dbReference type="SAM" id="Phobius"/>
    </source>
</evidence>
<keyword evidence="3" id="KW-1185">Reference proteome</keyword>
<keyword evidence="1" id="KW-0472">Membrane</keyword>
<dbReference type="Pfam" id="PF02681">
    <property type="entry name" value="DUF212"/>
    <property type="match status" value="1"/>
</dbReference>
<dbReference type="PANTHER" id="PTHR31446">
    <property type="entry name" value="ACID PHOSPHATASE/VANADIUM-DEPENDENT HALOPEROXIDASE-RELATED PROTEIN"/>
    <property type="match status" value="1"/>
</dbReference>
<dbReference type="KEGG" id="ssm:Spirs_3253"/>
<feature type="transmembrane region" description="Helical" evidence="1">
    <location>
        <begin position="52"/>
        <end position="84"/>
    </location>
</feature>
<protein>
    <submittedName>
        <fullName evidence="2">Acid phosphatase/vanadium-dependent haloperoxidase related protein</fullName>
    </submittedName>
</protein>
<feature type="transmembrane region" description="Helical" evidence="1">
    <location>
        <begin position="12"/>
        <end position="31"/>
    </location>
</feature>
<keyword evidence="1" id="KW-1133">Transmembrane helix</keyword>
<dbReference type="PANTHER" id="PTHR31446:SF29">
    <property type="entry name" value="ACID PHOSPHATASE_VANADIUM-DEPENDENT HALOPEROXIDASE-RELATED PROTEIN"/>
    <property type="match status" value="1"/>
</dbReference>
<dbReference type="Proteomes" id="UP000002318">
    <property type="component" value="Chromosome"/>
</dbReference>
<dbReference type="InterPro" id="IPR003832">
    <property type="entry name" value="DUF212"/>
</dbReference>
<dbReference type="HOGENOM" id="CLU_073969_1_1_12"/>
<evidence type="ECO:0000313" key="2">
    <source>
        <dbReference type="EMBL" id="ADK82351.1"/>
    </source>
</evidence>
<dbReference type="RefSeq" id="WP_013255810.1">
    <property type="nucleotide sequence ID" value="NC_014364.1"/>
</dbReference>
<reference evidence="2 3" key="1">
    <citation type="journal article" date="2010" name="Stand. Genomic Sci.">
        <title>Complete genome sequence of Spirochaeta smaragdinae type strain (SEBR 4228).</title>
        <authorList>
            <person name="Mavromatis K."/>
            <person name="Yasawong M."/>
            <person name="Chertkov O."/>
            <person name="Lapidus A."/>
            <person name="Lucas S."/>
            <person name="Nolan M."/>
            <person name="Del Rio T.G."/>
            <person name="Tice H."/>
            <person name="Cheng J.F."/>
            <person name="Pitluck S."/>
            <person name="Liolios K."/>
            <person name="Ivanova N."/>
            <person name="Tapia R."/>
            <person name="Han C."/>
            <person name="Bruce D."/>
            <person name="Goodwin L."/>
            <person name="Pati A."/>
            <person name="Chen A."/>
            <person name="Palaniappan K."/>
            <person name="Land M."/>
            <person name="Hauser L."/>
            <person name="Chang Y.J."/>
            <person name="Jeffries C.D."/>
            <person name="Detter J.C."/>
            <person name="Rohde M."/>
            <person name="Brambilla E."/>
            <person name="Spring S."/>
            <person name="Goker M."/>
            <person name="Sikorski J."/>
            <person name="Woyke T."/>
            <person name="Bristow J."/>
            <person name="Eisen J.A."/>
            <person name="Markowitz V."/>
            <person name="Hugenholtz P."/>
            <person name="Klenk H.P."/>
            <person name="Kyrpides N.C."/>
        </authorList>
    </citation>
    <scope>NUCLEOTIDE SEQUENCE [LARGE SCALE GENOMIC DNA]</scope>
    <source>
        <strain evidence="3">DSM 11293 / JCM 15392 / SEBR 4228</strain>
    </source>
</reference>
<dbReference type="EMBL" id="CP002116">
    <property type="protein sequence ID" value="ADK82351.1"/>
    <property type="molecule type" value="Genomic_DNA"/>
</dbReference>
<dbReference type="STRING" id="573413.Spirs_3253"/>
<keyword evidence="1" id="KW-0812">Transmembrane</keyword>
<dbReference type="eggNOG" id="COG1963">
    <property type="taxonomic scope" value="Bacteria"/>
</dbReference>
<dbReference type="OrthoDB" id="9792681at2"/>
<name>E1RAI3_SEDSS</name>
<gene>
    <name evidence="2" type="ordered locus">Spirs_3253</name>
</gene>
<organism evidence="2 3">
    <name type="scientific">Sediminispirochaeta smaragdinae (strain DSM 11293 / JCM 15392 / SEBR 4228)</name>
    <name type="common">Spirochaeta smaragdinae</name>
    <dbReference type="NCBI Taxonomy" id="573413"/>
    <lineage>
        <taxon>Bacteria</taxon>
        <taxon>Pseudomonadati</taxon>
        <taxon>Spirochaetota</taxon>
        <taxon>Spirochaetia</taxon>
        <taxon>Spirochaetales</taxon>
        <taxon>Spirochaetaceae</taxon>
        <taxon>Sediminispirochaeta</taxon>
    </lineage>
</organism>